<dbReference type="eggNOG" id="ENOG502SI27">
    <property type="taxonomic scope" value="Eukaryota"/>
</dbReference>
<feature type="transmembrane region" description="Helical" evidence="2">
    <location>
        <begin position="483"/>
        <end position="507"/>
    </location>
</feature>
<keyword evidence="2" id="KW-0472">Membrane</keyword>
<gene>
    <name evidence="3" type="ORF">CLCR_04608</name>
</gene>
<dbReference type="InterPro" id="IPR021840">
    <property type="entry name" value="DUF3433"/>
</dbReference>
<feature type="region of interest" description="Disordered" evidence="1">
    <location>
        <begin position="748"/>
        <end position="797"/>
    </location>
</feature>
<name>A0A1C1CK77_9EURO</name>
<comment type="caution">
    <text evidence="3">The sequence shown here is derived from an EMBL/GenBank/DDBJ whole genome shotgun (WGS) entry which is preliminary data.</text>
</comment>
<feature type="transmembrane region" description="Helical" evidence="2">
    <location>
        <begin position="80"/>
        <end position="106"/>
    </location>
</feature>
<feature type="compositionally biased region" description="Gly residues" evidence="1">
    <location>
        <begin position="754"/>
        <end position="763"/>
    </location>
</feature>
<protein>
    <submittedName>
        <fullName evidence="3">Uncharacterized protein</fullName>
    </submittedName>
</protein>
<dbReference type="STRING" id="86049.A0A1C1CK77"/>
<feature type="compositionally biased region" description="Basic residues" evidence="1">
    <location>
        <begin position="566"/>
        <end position="577"/>
    </location>
</feature>
<proteinExistence type="predicted"/>
<dbReference type="OrthoDB" id="3522351at2759"/>
<dbReference type="VEuPathDB" id="FungiDB:CLCR_04608"/>
<dbReference type="PANTHER" id="PTHR37544:SF3">
    <property type="entry name" value="SPRAY"/>
    <property type="match status" value="1"/>
</dbReference>
<keyword evidence="4" id="KW-1185">Reference proteome</keyword>
<dbReference type="PANTHER" id="PTHR37544">
    <property type="entry name" value="SPRAY-RELATED"/>
    <property type="match status" value="1"/>
</dbReference>
<dbReference type="VEuPathDB" id="FungiDB:G647_03010"/>
<feature type="transmembrane region" description="Helical" evidence="2">
    <location>
        <begin position="21"/>
        <end position="48"/>
    </location>
</feature>
<dbReference type="AlphaFoldDB" id="A0A1C1CK77"/>
<accession>A0A1C1CK77</accession>
<dbReference type="Proteomes" id="UP000094526">
    <property type="component" value="Unassembled WGS sequence"/>
</dbReference>
<reference evidence="4" key="1">
    <citation type="submission" date="2015-07" db="EMBL/GenBank/DDBJ databases">
        <authorList>
            <person name="Teixeira M.M."/>
            <person name="Souza R.C."/>
            <person name="Almeida L.G."/>
            <person name="Vicente V.A."/>
            <person name="de Hoog S."/>
            <person name="Bocca A.L."/>
            <person name="de Almeida S.R."/>
            <person name="Vasconcelos A.T."/>
            <person name="Felipe M.S."/>
        </authorList>
    </citation>
    <scope>NUCLEOTIDE SEQUENCE [LARGE SCALE GENOMIC DNA]</scope>
    <source>
        <strain evidence="4">KSF</strain>
    </source>
</reference>
<dbReference type="Pfam" id="PF11915">
    <property type="entry name" value="DUF3433"/>
    <property type="match status" value="1"/>
</dbReference>
<organism evidence="3 4">
    <name type="scientific">Cladophialophora carrionii</name>
    <dbReference type="NCBI Taxonomy" id="86049"/>
    <lineage>
        <taxon>Eukaryota</taxon>
        <taxon>Fungi</taxon>
        <taxon>Dikarya</taxon>
        <taxon>Ascomycota</taxon>
        <taxon>Pezizomycotina</taxon>
        <taxon>Eurotiomycetes</taxon>
        <taxon>Chaetothyriomycetidae</taxon>
        <taxon>Chaetothyriales</taxon>
        <taxon>Herpotrichiellaceae</taxon>
        <taxon>Cladophialophora</taxon>
    </lineage>
</organism>
<feature type="transmembrane region" description="Helical" evidence="2">
    <location>
        <begin position="151"/>
        <end position="175"/>
    </location>
</feature>
<sequence length="797" mass="86359">MRFGDTPELPSPDRRKRWRSITLRLSCVPFLLLAEVALIIGIGTLFALSRQRTGFVDVGSGERSLDFSSFPGALRWSQGLLWTTLPVLIIGLYKLFRDAVVAALVVETPYIELARSSRDRPVKARKSVYLDYRSYFAIVACGKAWKNKHYFLSICLVLSFVEALGLVPLTARLFAAREELLLKEATINVLSAFDTSAPLGNADYGALMDAVSASWINESPLPRGTDGDFAFSRITPTQPGTNFTISAPTNASRLTMDCTEVPMSSSNLNVVDETDSFVTVSFSTTDRGCDIEGSIPASTDGNDFLEAILTSKCPDAAGNSRIGFFYGAVSTTGDLTSSILVSCIPTYWSAPGTLTVVTTNSTFSGRVVETPKFNASSYNIQDLGIPAQQFEQGVMTVQTFNPATSSAGNTNAPLRLAELIVRRIEALGQSYSAESVINATNRIYPAIYTMLALTYFYPELSQPVAITGTLAVPQNRLHVVPPVAIAMLVILAILLASTGYLIFYLHYHPSILAEEPVGLLGAASLLRQSNVADIIEKYHRQDDFDGRLSRELPRNGNSGSKEKSSKKAKKKQKKKKQHLDDQLKETWCWVERGERPHELIIKMGRPDESCHIKTGSAGEDEEEEEEGSQRPPPLDEVPFRASNGRTPSAQNVWAAAGGPMYGRIPGQEQDQEHEAVYELGQGSGGRPGLVSEKSPLPIQTVLPTPSPGFSGGPYYDYGNGYGYRHGRGRNGVHEDDGVFTQSLTAGCPAVPGGVPDGRSGGVSDGRPGVVPDGRPGGVRRKPVHNNNTGYGGSKSHY</sequence>
<keyword evidence="2" id="KW-1133">Transmembrane helix</keyword>
<dbReference type="EMBL" id="LGRB01000011">
    <property type="protein sequence ID" value="OCT48899.1"/>
    <property type="molecule type" value="Genomic_DNA"/>
</dbReference>
<feature type="region of interest" description="Disordered" evidence="1">
    <location>
        <begin position="545"/>
        <end position="579"/>
    </location>
</feature>
<evidence type="ECO:0000313" key="4">
    <source>
        <dbReference type="Proteomes" id="UP000094526"/>
    </source>
</evidence>
<keyword evidence="2" id="KW-0812">Transmembrane</keyword>
<feature type="compositionally biased region" description="Low complexity" evidence="1">
    <location>
        <begin position="764"/>
        <end position="773"/>
    </location>
</feature>
<evidence type="ECO:0000256" key="2">
    <source>
        <dbReference type="SAM" id="Phobius"/>
    </source>
</evidence>
<evidence type="ECO:0000256" key="1">
    <source>
        <dbReference type="SAM" id="MobiDB-lite"/>
    </source>
</evidence>
<evidence type="ECO:0000313" key="3">
    <source>
        <dbReference type="EMBL" id="OCT48899.1"/>
    </source>
</evidence>
<feature type="region of interest" description="Disordered" evidence="1">
    <location>
        <begin position="603"/>
        <end position="641"/>
    </location>
</feature>